<evidence type="ECO:0000313" key="10">
    <source>
        <dbReference type="Proteomes" id="UP000008237"/>
    </source>
</evidence>
<evidence type="ECO:0000256" key="1">
    <source>
        <dbReference type="ARBA" id="ARBA00004167"/>
    </source>
</evidence>
<dbReference type="EMBL" id="GL446916">
    <property type="protein sequence ID" value="EFN87074.1"/>
    <property type="molecule type" value="Genomic_DNA"/>
</dbReference>
<comment type="subcellular location">
    <subcellularLocation>
        <location evidence="1">Membrane</location>
        <topology evidence="1">Single-pass membrane protein</topology>
    </subcellularLocation>
</comment>
<reference evidence="9 10" key="1">
    <citation type="journal article" date="2010" name="Science">
        <title>Genomic comparison of the ants Camponotus floridanus and Harpegnathos saltator.</title>
        <authorList>
            <person name="Bonasio R."/>
            <person name="Zhang G."/>
            <person name="Ye C."/>
            <person name="Mutti N.S."/>
            <person name="Fang X."/>
            <person name="Qin N."/>
            <person name="Donahue G."/>
            <person name="Yang P."/>
            <person name="Li Q."/>
            <person name="Li C."/>
            <person name="Zhang P."/>
            <person name="Huang Z."/>
            <person name="Berger S.L."/>
            <person name="Reinberg D."/>
            <person name="Wang J."/>
            <person name="Liebig J."/>
        </authorList>
    </citation>
    <scope>NUCLEOTIDE SEQUENCE [LARGE SCALE GENOMIC DNA]</scope>
    <source>
        <strain evidence="9 10">R22 G/1</strain>
    </source>
</reference>
<dbReference type="InterPro" id="IPR046755">
    <property type="entry name" value="VAS1_LD"/>
</dbReference>
<dbReference type="AlphaFoldDB" id="E2BB53"/>
<dbReference type="Pfam" id="PF05827">
    <property type="entry name" value="VAS1_LD"/>
    <property type="match status" value="1"/>
</dbReference>
<comment type="similarity">
    <text evidence="2">Belongs to the vacuolar ATPase subunit S1 family.</text>
</comment>
<keyword evidence="4 6" id="KW-1133">Transmembrane helix</keyword>
<dbReference type="GO" id="GO:0033176">
    <property type="term" value="C:proton-transporting V-type ATPase complex"/>
    <property type="evidence" value="ECO:0007669"/>
    <property type="project" value="TreeGrafter"/>
</dbReference>
<dbReference type="PANTHER" id="PTHR12471">
    <property type="entry name" value="VACUOLAR ATP SYNTHASE SUBUNIT S1"/>
    <property type="match status" value="1"/>
</dbReference>
<dbReference type="InterPro" id="IPR046756">
    <property type="entry name" value="VAS1/VOA1_TM"/>
</dbReference>
<dbReference type="Pfam" id="PF20520">
    <property type="entry name" value="Ac45-VOA1_TM"/>
    <property type="match status" value="1"/>
</dbReference>
<organism evidence="10">
    <name type="scientific">Harpegnathos saltator</name>
    <name type="common">Jerdon's jumping ant</name>
    <dbReference type="NCBI Taxonomy" id="610380"/>
    <lineage>
        <taxon>Eukaryota</taxon>
        <taxon>Metazoa</taxon>
        <taxon>Ecdysozoa</taxon>
        <taxon>Arthropoda</taxon>
        <taxon>Hexapoda</taxon>
        <taxon>Insecta</taxon>
        <taxon>Pterygota</taxon>
        <taxon>Neoptera</taxon>
        <taxon>Endopterygota</taxon>
        <taxon>Hymenoptera</taxon>
        <taxon>Apocrita</taxon>
        <taxon>Aculeata</taxon>
        <taxon>Formicoidea</taxon>
        <taxon>Formicidae</taxon>
        <taxon>Ponerinae</taxon>
        <taxon>Ponerini</taxon>
        <taxon>Harpegnathos</taxon>
    </lineage>
</organism>
<accession>E2BB53</accession>
<name>E2BB53_HARSA</name>
<evidence type="ECO:0000256" key="2">
    <source>
        <dbReference type="ARBA" id="ARBA00009037"/>
    </source>
</evidence>
<proteinExistence type="inferred from homology"/>
<keyword evidence="10" id="KW-1185">Reference proteome</keyword>
<gene>
    <name evidence="9" type="ORF">EAI_04975</name>
</gene>
<evidence type="ECO:0000256" key="5">
    <source>
        <dbReference type="ARBA" id="ARBA00023136"/>
    </source>
</evidence>
<dbReference type="OMA" id="HIGFRID"/>
<dbReference type="InterPro" id="IPR008388">
    <property type="entry name" value="Ac45_acc_su"/>
</dbReference>
<sequence length="140" mass="16158">IEEIGRLTLEFFFSVKSMGYYMLKKVHYETSSTSDFLETKLDIYFPYNFSYHCSQNVVFINDMVYLNITNIQVQIDSKDATFNDAYDCVGFTSIPIWTGIFVTAILASIMTWALIMIMDIRTMDRFDDPKGKTITISAAE</sequence>
<keyword evidence="3 6" id="KW-0812">Transmembrane</keyword>
<feature type="transmembrane region" description="Helical" evidence="6">
    <location>
        <begin position="94"/>
        <end position="115"/>
    </location>
</feature>
<evidence type="ECO:0000256" key="3">
    <source>
        <dbReference type="ARBA" id="ARBA00022692"/>
    </source>
</evidence>
<protein>
    <submittedName>
        <fullName evidence="9">Vacuolar ATP synthase subunit S1</fullName>
    </submittedName>
</protein>
<dbReference type="Proteomes" id="UP000008237">
    <property type="component" value="Unassembled WGS sequence"/>
</dbReference>
<evidence type="ECO:0000259" key="7">
    <source>
        <dbReference type="Pfam" id="PF05827"/>
    </source>
</evidence>
<dbReference type="GO" id="GO:0030641">
    <property type="term" value="P:regulation of cellular pH"/>
    <property type="evidence" value="ECO:0007669"/>
    <property type="project" value="TreeGrafter"/>
</dbReference>
<evidence type="ECO:0000259" key="8">
    <source>
        <dbReference type="Pfam" id="PF20520"/>
    </source>
</evidence>
<feature type="domain" description="V-type proton ATPase subunit S1/VOA1 transmembrane" evidence="8">
    <location>
        <begin position="90"/>
        <end position="128"/>
    </location>
</feature>
<evidence type="ECO:0000313" key="9">
    <source>
        <dbReference type="EMBL" id="EFN87074.1"/>
    </source>
</evidence>
<dbReference type="STRING" id="610380.E2BB53"/>
<dbReference type="InParanoid" id="E2BB53"/>
<evidence type="ECO:0000256" key="4">
    <source>
        <dbReference type="ARBA" id="ARBA00022989"/>
    </source>
</evidence>
<feature type="domain" description="V-type proton ATPase subunit S1 luminal" evidence="7">
    <location>
        <begin position="7"/>
        <end position="75"/>
    </location>
</feature>
<dbReference type="PANTHER" id="PTHR12471:SF7">
    <property type="entry name" value="V-TYPE PROTON ATPASE SUBUNIT S1"/>
    <property type="match status" value="1"/>
</dbReference>
<keyword evidence="5 6" id="KW-0472">Membrane</keyword>
<dbReference type="GO" id="GO:0001671">
    <property type="term" value="F:ATPase activator activity"/>
    <property type="evidence" value="ECO:0007669"/>
    <property type="project" value="TreeGrafter"/>
</dbReference>
<feature type="non-terminal residue" evidence="9">
    <location>
        <position position="1"/>
    </location>
</feature>
<dbReference type="OrthoDB" id="9985059at2759"/>
<evidence type="ECO:0000256" key="6">
    <source>
        <dbReference type="SAM" id="Phobius"/>
    </source>
</evidence>